<dbReference type="AlphaFoldDB" id="A0AAW1XSA3"/>
<gene>
    <name evidence="1" type="ORF">M0R45_016154</name>
</gene>
<accession>A0AAW1XSA3</accession>
<dbReference type="EMBL" id="JBEDUW010000003">
    <property type="protein sequence ID" value="KAK9939459.1"/>
    <property type="molecule type" value="Genomic_DNA"/>
</dbReference>
<evidence type="ECO:0000313" key="1">
    <source>
        <dbReference type="EMBL" id="KAK9939459.1"/>
    </source>
</evidence>
<proteinExistence type="predicted"/>
<reference evidence="1 2" key="1">
    <citation type="journal article" date="2023" name="G3 (Bethesda)">
        <title>A chromosome-length genome assembly and annotation of blackberry (Rubus argutus, cv. 'Hillquist').</title>
        <authorList>
            <person name="Bruna T."/>
            <person name="Aryal R."/>
            <person name="Dudchenko O."/>
            <person name="Sargent D.J."/>
            <person name="Mead D."/>
            <person name="Buti M."/>
            <person name="Cavallini A."/>
            <person name="Hytonen T."/>
            <person name="Andres J."/>
            <person name="Pham M."/>
            <person name="Weisz D."/>
            <person name="Mascagni F."/>
            <person name="Usai G."/>
            <person name="Natali L."/>
            <person name="Bassil N."/>
            <person name="Fernandez G.E."/>
            <person name="Lomsadze A."/>
            <person name="Armour M."/>
            <person name="Olukolu B."/>
            <person name="Poorten T."/>
            <person name="Britton C."/>
            <person name="Davik J."/>
            <person name="Ashrafi H."/>
            <person name="Aiden E.L."/>
            <person name="Borodovsky M."/>
            <person name="Worthington M."/>
        </authorList>
    </citation>
    <scope>NUCLEOTIDE SEQUENCE [LARGE SCALE GENOMIC DNA]</scope>
    <source>
        <strain evidence="1">PI 553951</strain>
    </source>
</reference>
<sequence>MEAGGKGIAWWWLMATVAAARWIGQLAKALKTSRGGHGGGREGNGATTGPWAFESMEQRREESSLRGIDGFKVARQCCVQLRFD</sequence>
<comment type="caution">
    <text evidence="1">The sequence shown here is derived from an EMBL/GenBank/DDBJ whole genome shotgun (WGS) entry which is preliminary data.</text>
</comment>
<dbReference type="Proteomes" id="UP001457282">
    <property type="component" value="Unassembled WGS sequence"/>
</dbReference>
<name>A0AAW1XSA3_RUBAR</name>
<protein>
    <recommendedName>
        <fullName evidence="3">Secreted protein</fullName>
    </recommendedName>
</protein>
<evidence type="ECO:0000313" key="2">
    <source>
        <dbReference type="Proteomes" id="UP001457282"/>
    </source>
</evidence>
<evidence type="ECO:0008006" key="3">
    <source>
        <dbReference type="Google" id="ProtNLM"/>
    </source>
</evidence>
<organism evidence="1 2">
    <name type="scientific">Rubus argutus</name>
    <name type="common">Southern blackberry</name>
    <dbReference type="NCBI Taxonomy" id="59490"/>
    <lineage>
        <taxon>Eukaryota</taxon>
        <taxon>Viridiplantae</taxon>
        <taxon>Streptophyta</taxon>
        <taxon>Embryophyta</taxon>
        <taxon>Tracheophyta</taxon>
        <taxon>Spermatophyta</taxon>
        <taxon>Magnoliopsida</taxon>
        <taxon>eudicotyledons</taxon>
        <taxon>Gunneridae</taxon>
        <taxon>Pentapetalae</taxon>
        <taxon>rosids</taxon>
        <taxon>fabids</taxon>
        <taxon>Rosales</taxon>
        <taxon>Rosaceae</taxon>
        <taxon>Rosoideae</taxon>
        <taxon>Rosoideae incertae sedis</taxon>
        <taxon>Rubus</taxon>
    </lineage>
</organism>
<keyword evidence="2" id="KW-1185">Reference proteome</keyword>